<gene>
    <name evidence="1" type="ORF">PUP29_08560</name>
</gene>
<proteinExistence type="predicted"/>
<organism evidence="1">
    <name type="scientific">Christensenella massiliensis</name>
    <dbReference type="NCBI Taxonomy" id="1805714"/>
    <lineage>
        <taxon>Bacteria</taxon>
        <taxon>Bacillati</taxon>
        <taxon>Bacillota</taxon>
        <taxon>Clostridia</taxon>
        <taxon>Christensenellales</taxon>
        <taxon>Christensenellaceae</taxon>
        <taxon>Christensenella</taxon>
    </lineage>
</organism>
<sequence length="90" mass="9986">MHHEAEYETVHHDAVTKEQTICTGCHQAVADFSAHKKEAMLNNNETCRNAGYTVKDITVQEAYDEKVLVKDAWDETVVTGCRCSGCGALK</sequence>
<dbReference type="RefSeq" id="WP_353422990.1">
    <property type="nucleotide sequence ID" value="NZ_CP117826.1"/>
</dbReference>
<protein>
    <submittedName>
        <fullName evidence="1">Uncharacterized protein</fullName>
    </submittedName>
</protein>
<reference evidence="1" key="1">
    <citation type="submission" date="2023-02" db="EMBL/GenBank/DDBJ databases">
        <title>Gut commensal Christensenella minuta modulates host metabolism via a new class of secondary bile acids.</title>
        <authorList>
            <person name="Liu C."/>
        </authorList>
    </citation>
    <scope>NUCLEOTIDE SEQUENCE</scope>
    <source>
        <strain evidence="1">CA70</strain>
    </source>
</reference>
<name>A0AAU8A6Z8_9FIRM</name>
<evidence type="ECO:0000313" key="1">
    <source>
        <dbReference type="EMBL" id="XCC61578.1"/>
    </source>
</evidence>
<dbReference type="AlphaFoldDB" id="A0AAU8A6Z8"/>
<accession>A0AAU8A6Z8</accession>
<dbReference type="EMBL" id="CP117826">
    <property type="protein sequence ID" value="XCC61578.1"/>
    <property type="molecule type" value="Genomic_DNA"/>
</dbReference>